<evidence type="ECO:0000313" key="5">
    <source>
        <dbReference type="EMBL" id="MDR6724400.1"/>
    </source>
</evidence>
<accession>A0AAP5LP79</accession>
<keyword evidence="3" id="KW-0804">Transcription</keyword>
<dbReference type="EMBL" id="JAVDTR010000007">
    <property type="protein sequence ID" value="MDR6724400.1"/>
    <property type="molecule type" value="Genomic_DNA"/>
</dbReference>
<dbReference type="PANTHER" id="PTHR43280">
    <property type="entry name" value="ARAC-FAMILY TRANSCRIPTIONAL REGULATOR"/>
    <property type="match status" value="1"/>
</dbReference>
<dbReference type="InterPro" id="IPR009057">
    <property type="entry name" value="Homeodomain-like_sf"/>
</dbReference>
<dbReference type="Pfam" id="PF12833">
    <property type="entry name" value="HTH_18"/>
    <property type="match status" value="1"/>
</dbReference>
<evidence type="ECO:0000259" key="4">
    <source>
        <dbReference type="PROSITE" id="PS01124"/>
    </source>
</evidence>
<comment type="caution">
    <text evidence="5">The sequence shown here is derived from an EMBL/GenBank/DDBJ whole genome shotgun (WGS) entry which is preliminary data.</text>
</comment>
<keyword evidence="2 5" id="KW-0238">DNA-binding</keyword>
<name>A0AAP5LP79_PAEAM</name>
<dbReference type="InterPro" id="IPR018060">
    <property type="entry name" value="HTH_AraC"/>
</dbReference>
<evidence type="ECO:0000256" key="2">
    <source>
        <dbReference type="ARBA" id="ARBA00023125"/>
    </source>
</evidence>
<keyword evidence="1" id="KW-0805">Transcription regulation</keyword>
<evidence type="ECO:0000313" key="6">
    <source>
        <dbReference type="Proteomes" id="UP001254832"/>
    </source>
</evidence>
<dbReference type="AlphaFoldDB" id="A0AAP5LP79"/>
<dbReference type="PANTHER" id="PTHR43280:SF34">
    <property type="entry name" value="ARAC-FAMILY TRANSCRIPTIONAL REGULATOR"/>
    <property type="match status" value="1"/>
</dbReference>
<dbReference type="RefSeq" id="WP_310140581.1">
    <property type="nucleotide sequence ID" value="NZ_JAVDTR010000007.1"/>
</dbReference>
<dbReference type="GO" id="GO:0043565">
    <property type="term" value="F:sequence-specific DNA binding"/>
    <property type="evidence" value="ECO:0007669"/>
    <property type="project" value="InterPro"/>
</dbReference>
<proteinExistence type="predicted"/>
<dbReference type="Proteomes" id="UP001254832">
    <property type="component" value="Unassembled WGS sequence"/>
</dbReference>
<evidence type="ECO:0000256" key="3">
    <source>
        <dbReference type="ARBA" id="ARBA00023163"/>
    </source>
</evidence>
<sequence>MNTDYLIQHVSTQLKADVYQYTPHGELVYTLIHYPTISSDASYAVKLKDFMLSIATNNIPIIATFNQLLYSIVTTPDHVFLVGPVRMQDPIALKHSAPDLGIKSDLVPLCHLHHLIQHLLLLNNLYSAEPITEEVLRSSNISVQAEEDVKRHFTDVIFHNQEVGRMHFPYAQEIREMSCIRNGDIDQLKKSWNEQIDGYFGLLAEDHLRSLKNVSIAGMTLACRAAIEGGVSHEMAYSLADSYIYKMEELSEPQSVQRLFRDAELEYTRMVYEVKRHKSRTHHPRSSHPRIELCKNYIFKHLHDKIYIKDMAQELDMNPNYLTELFYRKEGITIRDFIMQEKIKLARNLLMYSKYTYSEIATNLGFCSQSHFGKNFKSITQLTPKQYREIYGVRDYIQ</sequence>
<evidence type="ECO:0000256" key="1">
    <source>
        <dbReference type="ARBA" id="ARBA00023015"/>
    </source>
</evidence>
<dbReference type="SUPFAM" id="SSF46689">
    <property type="entry name" value="Homeodomain-like"/>
    <property type="match status" value="2"/>
</dbReference>
<gene>
    <name evidence="5" type="ORF">J2W91_002868</name>
</gene>
<dbReference type="SMART" id="SM00342">
    <property type="entry name" value="HTH_ARAC"/>
    <property type="match status" value="1"/>
</dbReference>
<protein>
    <submittedName>
        <fullName evidence="5">AraC-like DNA-binding protein</fullName>
    </submittedName>
</protein>
<feature type="domain" description="HTH araC/xylS-type" evidence="4">
    <location>
        <begin position="292"/>
        <end position="390"/>
    </location>
</feature>
<dbReference type="GO" id="GO:0003700">
    <property type="term" value="F:DNA-binding transcription factor activity"/>
    <property type="evidence" value="ECO:0007669"/>
    <property type="project" value="InterPro"/>
</dbReference>
<dbReference type="Gene3D" id="1.10.10.60">
    <property type="entry name" value="Homeodomain-like"/>
    <property type="match status" value="2"/>
</dbReference>
<organism evidence="5 6">
    <name type="scientific">Paenibacillus amylolyticus</name>
    <dbReference type="NCBI Taxonomy" id="1451"/>
    <lineage>
        <taxon>Bacteria</taxon>
        <taxon>Bacillati</taxon>
        <taxon>Bacillota</taxon>
        <taxon>Bacilli</taxon>
        <taxon>Bacillales</taxon>
        <taxon>Paenibacillaceae</taxon>
        <taxon>Paenibacillus</taxon>
    </lineage>
</organism>
<dbReference type="PROSITE" id="PS01124">
    <property type="entry name" value="HTH_ARAC_FAMILY_2"/>
    <property type="match status" value="1"/>
</dbReference>
<reference evidence="5" key="1">
    <citation type="submission" date="2023-07" db="EMBL/GenBank/DDBJ databases">
        <title>Sorghum-associated microbial communities from plants grown in Nebraska, USA.</title>
        <authorList>
            <person name="Schachtman D."/>
        </authorList>
    </citation>
    <scope>NUCLEOTIDE SEQUENCE</scope>
    <source>
        <strain evidence="5">BE80</strain>
    </source>
</reference>